<dbReference type="AlphaFoldDB" id="C4WJK1"/>
<gene>
    <name evidence="3" type="ORF">OINT_1000585</name>
</gene>
<feature type="transmembrane region" description="Helical" evidence="1">
    <location>
        <begin position="24"/>
        <end position="44"/>
    </location>
</feature>
<feature type="domain" description="Acyltransferase 3" evidence="2">
    <location>
        <begin position="27"/>
        <end position="352"/>
    </location>
</feature>
<dbReference type="InterPro" id="IPR002656">
    <property type="entry name" value="Acyl_transf_3_dom"/>
</dbReference>
<feature type="transmembrane region" description="Helical" evidence="1">
    <location>
        <begin position="237"/>
        <end position="255"/>
    </location>
</feature>
<feature type="transmembrane region" description="Helical" evidence="1">
    <location>
        <begin position="329"/>
        <end position="351"/>
    </location>
</feature>
<feature type="transmembrane region" description="Helical" evidence="1">
    <location>
        <begin position="109"/>
        <end position="127"/>
    </location>
</feature>
<dbReference type="HOGENOM" id="CLU_005679_2_3_5"/>
<keyword evidence="1" id="KW-1133">Transmembrane helix</keyword>
<evidence type="ECO:0000313" key="4">
    <source>
        <dbReference type="Proteomes" id="UP000004386"/>
    </source>
</evidence>
<name>C4WJK1_9HYPH</name>
<reference evidence="3 4" key="1">
    <citation type="submission" date="2009-05" db="EMBL/GenBank/DDBJ databases">
        <authorList>
            <person name="Setubal J.C."/>
            <person name="Boyle S."/>
            <person name="Crasta O.R."/>
            <person name="Gillespie J.J."/>
            <person name="Kenyon R.W."/>
            <person name="Lu J."/>
            <person name="Mane S."/>
            <person name="Nagrani S."/>
            <person name="Shallom J.M."/>
            <person name="Shallom S."/>
            <person name="Shukla M."/>
            <person name="Snyder E.E."/>
            <person name="Sobral B.W."/>
            <person name="Wattam A.R."/>
            <person name="Will R."/>
            <person name="Williams K."/>
            <person name="Yoo H."/>
            <person name="Munk C."/>
            <person name="Tapia R."/>
            <person name="Green L."/>
            <person name="Rogers Y."/>
            <person name="Detter J.C."/>
            <person name="Bruce D."/>
            <person name="Brettin T.S."/>
            <person name="Tsolis R."/>
        </authorList>
    </citation>
    <scope>NUCLEOTIDE SEQUENCE [LARGE SCALE GENOMIC DNA]</scope>
    <source>
        <strain evidence="3 4">LMG 3301</strain>
    </source>
</reference>
<dbReference type="Proteomes" id="UP000004386">
    <property type="component" value="Unassembled WGS sequence"/>
</dbReference>
<protein>
    <recommendedName>
        <fullName evidence="2">Acyltransferase 3 domain-containing protein</fullName>
    </recommendedName>
</protein>
<dbReference type="GO" id="GO:0000271">
    <property type="term" value="P:polysaccharide biosynthetic process"/>
    <property type="evidence" value="ECO:0007669"/>
    <property type="project" value="TreeGrafter"/>
</dbReference>
<keyword evidence="1" id="KW-0812">Transmembrane</keyword>
<proteinExistence type="predicted"/>
<accession>C4WJK1</accession>
<dbReference type="GO" id="GO:0016747">
    <property type="term" value="F:acyltransferase activity, transferring groups other than amino-acyl groups"/>
    <property type="evidence" value="ECO:0007669"/>
    <property type="project" value="InterPro"/>
</dbReference>
<feature type="transmembrane region" description="Helical" evidence="1">
    <location>
        <begin position="186"/>
        <end position="202"/>
    </location>
</feature>
<dbReference type="PANTHER" id="PTHR23028:SF53">
    <property type="entry name" value="ACYL_TRANSF_3 DOMAIN-CONTAINING PROTEIN"/>
    <property type="match status" value="1"/>
</dbReference>
<sequence length="393" mass="45049">MRIRRLAYNQGYHEDGSVLAKPRYVLLDLMRIFAAYWVLVHHWTATDGFMIHLKQKYTIPDLPIILEEVLAGGYLGVDIFFILSGIVISKSAIHRNWVDFSQSRFIRLFPAYFVITLLAIAVAPITMLDHPPISQLVMSLTGLQWFYGYPTIVGPAWTLFFEIRFYIMIAIMIAIFRDIDIRKMKNIAIVWAIFLILTPNLNSQQMNFLVMPDYGVYFCFGIILGITSSTKEFKKNLPLIIFGFSIAWVRLQARYNGNHFIFERESVSALILLVVVYISMHQKDVFFVRGETMHKWVRNIALATYPLYLIHEPLGMPLVAWMTNAGVPVILSLFTAAIIVTIFSVFCAVVLERKIGEIIRQKIFLKTDVQPRSVSLSSPGAQRPVVCKTAREI</sequence>
<feature type="transmembrane region" description="Helical" evidence="1">
    <location>
        <begin position="261"/>
        <end position="280"/>
    </location>
</feature>
<feature type="transmembrane region" description="Helical" evidence="1">
    <location>
        <begin position="147"/>
        <end position="174"/>
    </location>
</feature>
<dbReference type="PANTHER" id="PTHR23028">
    <property type="entry name" value="ACETYLTRANSFERASE"/>
    <property type="match status" value="1"/>
</dbReference>
<feature type="transmembrane region" description="Helical" evidence="1">
    <location>
        <begin position="64"/>
        <end position="88"/>
    </location>
</feature>
<comment type="caution">
    <text evidence="3">The sequence shown here is derived from an EMBL/GenBank/DDBJ whole genome shotgun (WGS) entry which is preliminary data.</text>
</comment>
<feature type="transmembrane region" description="Helical" evidence="1">
    <location>
        <begin position="214"/>
        <end position="230"/>
    </location>
</feature>
<dbReference type="GO" id="GO:0016020">
    <property type="term" value="C:membrane"/>
    <property type="evidence" value="ECO:0007669"/>
    <property type="project" value="TreeGrafter"/>
</dbReference>
<evidence type="ECO:0000256" key="1">
    <source>
        <dbReference type="SAM" id="Phobius"/>
    </source>
</evidence>
<dbReference type="EMBL" id="ACQA01000001">
    <property type="protein sequence ID" value="EEQ95229.1"/>
    <property type="molecule type" value="Genomic_DNA"/>
</dbReference>
<organism evidence="3 4">
    <name type="scientific">Brucella intermedia LMG 3301</name>
    <dbReference type="NCBI Taxonomy" id="641118"/>
    <lineage>
        <taxon>Bacteria</taxon>
        <taxon>Pseudomonadati</taxon>
        <taxon>Pseudomonadota</taxon>
        <taxon>Alphaproteobacteria</taxon>
        <taxon>Hyphomicrobiales</taxon>
        <taxon>Brucellaceae</taxon>
        <taxon>Brucella/Ochrobactrum group</taxon>
        <taxon>Brucella</taxon>
    </lineage>
</organism>
<evidence type="ECO:0000313" key="3">
    <source>
        <dbReference type="EMBL" id="EEQ95229.1"/>
    </source>
</evidence>
<feature type="transmembrane region" description="Helical" evidence="1">
    <location>
        <begin position="300"/>
        <end position="323"/>
    </location>
</feature>
<dbReference type="InterPro" id="IPR050879">
    <property type="entry name" value="Acyltransferase_3"/>
</dbReference>
<keyword evidence="1" id="KW-0472">Membrane</keyword>
<dbReference type="Pfam" id="PF01757">
    <property type="entry name" value="Acyl_transf_3"/>
    <property type="match status" value="1"/>
</dbReference>
<evidence type="ECO:0000259" key="2">
    <source>
        <dbReference type="Pfam" id="PF01757"/>
    </source>
</evidence>